<keyword evidence="3" id="KW-1185">Reference proteome</keyword>
<evidence type="ECO:0000313" key="2">
    <source>
        <dbReference type="EMBL" id="KXZ41307.1"/>
    </source>
</evidence>
<proteinExistence type="predicted"/>
<dbReference type="InterPro" id="IPR032675">
    <property type="entry name" value="LRR_dom_sf"/>
</dbReference>
<evidence type="ECO:0000256" key="1">
    <source>
        <dbReference type="ARBA" id="ARBA00004430"/>
    </source>
</evidence>
<protein>
    <submittedName>
        <fullName evidence="2">Uncharacterized protein</fullName>
    </submittedName>
</protein>
<evidence type="ECO:0000313" key="3">
    <source>
        <dbReference type="Proteomes" id="UP000075714"/>
    </source>
</evidence>
<name>A0A150FUM2_GONPE</name>
<dbReference type="EMBL" id="LSYV01000561">
    <property type="protein sequence ID" value="KXZ41307.1"/>
    <property type="molecule type" value="Genomic_DNA"/>
</dbReference>
<dbReference type="GO" id="GO:0005930">
    <property type="term" value="C:axoneme"/>
    <property type="evidence" value="ECO:0007669"/>
    <property type="project" value="UniProtKB-SubCell"/>
</dbReference>
<comment type="subcellular location">
    <subcellularLocation>
        <location evidence="1">Cytoplasm</location>
        <location evidence="1">Cytoskeleton</location>
        <location evidence="1">Cilium axoneme</location>
    </subcellularLocation>
</comment>
<sequence>MTGFPAISILDVLRIIDCDSLETIVQHVKDGDPRNLAAVRLSCKALRDTVDWCAKDISVSLDAVTDELVASGPFPLSRWPRCHKLSVSRRRWEQNDPPAPVPELLVPVLAAVPLAARRRITCIVLGLRRGPGQVKRLGAGAASLLQHFPSLQSFASLYTRGWDDSVMKALSSLPDLEEVHLQPSGAIHDLHLLAGSLRRLKLGPAGSRSALSGNLPSVTLQGISQLSRLEELRLKYVHSMDDLCSLLRAAPPSLRSLKLGGSQALAIDGCRSDVTFELKGGCPVSLTATALSLRKLACFPYARSLQRITVMEQYLDACGAAEASLLRDLAPPGVSFRADRGLTARGADPEALVTWLRQLAERAGLTGGGASLFCRRLPGGSGSLLLRCGSVPAAAAVAAATMQLAAGASSETVPDEGGLAQLQAFLVRELPDGADPYAMALQLVFLEAFVQHVEDGDPRNLAAVRLSCKALRDTIDWSLKRISVSLDMITDELVASGPFPLSRWPRCSELSVRRRRQLGNEAPAHAPEVVASVLADVPLATRRRITSLSLELGLCLSDTNGLGAGVSSLLRQLPSIRSFSQSAASFGWDHSVMEALSSLPDLEEVQLQPFGAIDGLNLLAGSLRRLTLGSIGIRSGSVRAAAREAISQLSRLEELRLTGVYSMEDLCSWLRAAPPSLRSLMLVGSHVMAPKGHFSNVSFELEGGRPRLTAGGADPEALGAWLRQLAERAGLTGGGASLRCRRLPGGCGALLLRCGSEPAAAAVAAAAMQLAAGASSETAPDDSGLAELQAVVVGEDRDGEDPFFVALHVVSG</sequence>
<organism evidence="2 3">
    <name type="scientific">Gonium pectorale</name>
    <name type="common">Green alga</name>
    <dbReference type="NCBI Taxonomy" id="33097"/>
    <lineage>
        <taxon>Eukaryota</taxon>
        <taxon>Viridiplantae</taxon>
        <taxon>Chlorophyta</taxon>
        <taxon>core chlorophytes</taxon>
        <taxon>Chlorophyceae</taxon>
        <taxon>CS clade</taxon>
        <taxon>Chlamydomonadales</taxon>
        <taxon>Volvocaceae</taxon>
        <taxon>Gonium</taxon>
    </lineage>
</organism>
<dbReference type="Proteomes" id="UP000075714">
    <property type="component" value="Unassembled WGS sequence"/>
</dbReference>
<gene>
    <name evidence="2" type="ORF">GPECTOR_564g590</name>
</gene>
<dbReference type="SUPFAM" id="SSF52047">
    <property type="entry name" value="RNI-like"/>
    <property type="match status" value="2"/>
</dbReference>
<dbReference type="OrthoDB" id="550061at2759"/>
<comment type="caution">
    <text evidence="2">The sequence shown here is derived from an EMBL/GenBank/DDBJ whole genome shotgun (WGS) entry which is preliminary data.</text>
</comment>
<dbReference type="AlphaFoldDB" id="A0A150FUM2"/>
<accession>A0A150FUM2</accession>
<dbReference type="Gene3D" id="3.80.10.10">
    <property type="entry name" value="Ribonuclease Inhibitor"/>
    <property type="match status" value="2"/>
</dbReference>
<reference evidence="3" key="1">
    <citation type="journal article" date="2016" name="Nat. Commun.">
        <title>The Gonium pectorale genome demonstrates co-option of cell cycle regulation during the evolution of multicellularity.</title>
        <authorList>
            <person name="Hanschen E.R."/>
            <person name="Marriage T.N."/>
            <person name="Ferris P.J."/>
            <person name="Hamaji T."/>
            <person name="Toyoda A."/>
            <person name="Fujiyama A."/>
            <person name="Neme R."/>
            <person name="Noguchi H."/>
            <person name="Minakuchi Y."/>
            <person name="Suzuki M."/>
            <person name="Kawai-Toyooka H."/>
            <person name="Smith D.R."/>
            <person name="Sparks H."/>
            <person name="Anderson J."/>
            <person name="Bakaric R."/>
            <person name="Luria V."/>
            <person name="Karger A."/>
            <person name="Kirschner M.W."/>
            <person name="Durand P.M."/>
            <person name="Michod R.E."/>
            <person name="Nozaki H."/>
            <person name="Olson B.J."/>
        </authorList>
    </citation>
    <scope>NUCLEOTIDE SEQUENCE [LARGE SCALE GENOMIC DNA]</scope>
    <source>
        <strain evidence="3">NIES-2863</strain>
    </source>
</reference>